<dbReference type="InParanoid" id="E5A597"/>
<accession>E5A597</accession>
<gene>
    <name evidence="1" type="ORF">LEMA_uP080340.1</name>
</gene>
<evidence type="ECO:0000313" key="1">
    <source>
        <dbReference type="EMBL" id="CBX98795.1"/>
    </source>
</evidence>
<dbReference type="AlphaFoldDB" id="E5A597"/>
<dbReference type="Proteomes" id="UP000002668">
    <property type="component" value="Genome"/>
</dbReference>
<proteinExistence type="predicted"/>
<sequence length="49" mass="5579">MGYREKEQGSAATFEGRQYQLYDLGTSKRSTVYAEVDYEPADHNTETGQ</sequence>
<name>E5A597_LEPMJ</name>
<organism evidence="2">
    <name type="scientific">Leptosphaeria maculans (strain JN3 / isolate v23.1.3 / race Av1-4-5-6-7-8)</name>
    <name type="common">Blackleg fungus</name>
    <name type="synonym">Phoma lingam</name>
    <dbReference type="NCBI Taxonomy" id="985895"/>
    <lineage>
        <taxon>Eukaryota</taxon>
        <taxon>Fungi</taxon>
        <taxon>Dikarya</taxon>
        <taxon>Ascomycota</taxon>
        <taxon>Pezizomycotina</taxon>
        <taxon>Dothideomycetes</taxon>
        <taxon>Pleosporomycetidae</taxon>
        <taxon>Pleosporales</taxon>
        <taxon>Pleosporineae</taxon>
        <taxon>Leptosphaeriaceae</taxon>
        <taxon>Plenodomus</taxon>
        <taxon>Plenodomus lingam/Leptosphaeria maculans species complex</taxon>
    </lineage>
</organism>
<evidence type="ECO:0000313" key="2">
    <source>
        <dbReference type="Proteomes" id="UP000002668"/>
    </source>
</evidence>
<dbReference type="VEuPathDB" id="FungiDB:LEMA_uP080340.1"/>
<dbReference type="HOGENOM" id="CLU_3143395_0_0_1"/>
<protein>
    <submittedName>
        <fullName evidence="1">Predicted protein</fullName>
    </submittedName>
</protein>
<keyword evidence="2" id="KW-1185">Reference proteome</keyword>
<reference evidence="2" key="1">
    <citation type="journal article" date="2011" name="Nat. Commun.">
        <title>Effector diversification within compartments of the Leptosphaeria maculans genome affected by Repeat-Induced Point mutations.</title>
        <authorList>
            <person name="Rouxel T."/>
            <person name="Grandaubert J."/>
            <person name="Hane J.K."/>
            <person name="Hoede C."/>
            <person name="van de Wouw A.P."/>
            <person name="Couloux A."/>
            <person name="Dominguez V."/>
            <person name="Anthouard V."/>
            <person name="Bally P."/>
            <person name="Bourras S."/>
            <person name="Cozijnsen A.J."/>
            <person name="Ciuffetti L.M."/>
            <person name="Degrave A."/>
            <person name="Dilmaghani A."/>
            <person name="Duret L."/>
            <person name="Fudal I."/>
            <person name="Goodwin S.B."/>
            <person name="Gout L."/>
            <person name="Glaser N."/>
            <person name="Linglin J."/>
            <person name="Kema G.H.J."/>
            <person name="Lapalu N."/>
            <person name="Lawrence C.B."/>
            <person name="May K."/>
            <person name="Meyer M."/>
            <person name="Ollivier B."/>
            <person name="Poulain J."/>
            <person name="Schoch C.L."/>
            <person name="Simon A."/>
            <person name="Spatafora J.W."/>
            <person name="Stachowiak A."/>
            <person name="Turgeon B.G."/>
            <person name="Tyler B.M."/>
            <person name="Vincent D."/>
            <person name="Weissenbach J."/>
            <person name="Amselem J."/>
            <person name="Quesneville H."/>
            <person name="Oliver R.P."/>
            <person name="Wincker P."/>
            <person name="Balesdent M.-H."/>
            <person name="Howlett B.J."/>
        </authorList>
    </citation>
    <scope>NUCLEOTIDE SEQUENCE [LARGE SCALE GENOMIC DNA]</scope>
    <source>
        <strain evidence="2">JN3 / isolate v23.1.3 / race Av1-4-5-6-7-8</strain>
    </source>
</reference>
<dbReference type="EMBL" id="FP929134">
    <property type="protein sequence ID" value="CBX98795.1"/>
    <property type="molecule type" value="Genomic_DNA"/>
</dbReference>